<dbReference type="RefSeq" id="WP_183341547.1">
    <property type="nucleotide sequence ID" value="NZ_JACHNU010000002.1"/>
</dbReference>
<dbReference type="Gene3D" id="1.10.620.20">
    <property type="entry name" value="Ribonucleotide Reductase, subunit A"/>
    <property type="match status" value="1"/>
</dbReference>
<dbReference type="GO" id="GO:0016491">
    <property type="term" value="F:oxidoreductase activity"/>
    <property type="evidence" value="ECO:0007669"/>
    <property type="project" value="InterPro"/>
</dbReference>
<keyword evidence="3" id="KW-1185">Reference proteome</keyword>
<dbReference type="EMBL" id="JACHNU010000002">
    <property type="protein sequence ID" value="MBB4662390.1"/>
    <property type="molecule type" value="Genomic_DNA"/>
</dbReference>
<feature type="region of interest" description="Disordered" evidence="1">
    <location>
        <begin position="88"/>
        <end position="224"/>
    </location>
</feature>
<dbReference type="SUPFAM" id="SSF47240">
    <property type="entry name" value="Ferritin-like"/>
    <property type="match status" value="1"/>
</dbReference>
<evidence type="ECO:0000256" key="1">
    <source>
        <dbReference type="SAM" id="MobiDB-lite"/>
    </source>
</evidence>
<accession>A0A840IEN0</accession>
<sequence>MSGSDGARPGAARGGGRGGGSDGHGGSESGGRARQLDAERLELGGGLEVLLQAALAGMAPGEQVEVVTRSRAVALELPGWARLEGHAAAEPRRVERRGAGGATAAATGGREPSAAAPPERDRGRWAVRLRRGPGSRVAVATDPHATRPGAAPHAHAGDRRAAAPGTATPGTATPGTATPGTAAPGTAAPGAAAPGGPPPPPLRDGGRFHTADVRGGGAAPPVPDAAARAAGLAPLGALPEPGAPAFDWPLHRRDQLWADDVAELAEQATAEQWDATADVPWAEAGRLAEPLDRAVGQVMTFIAQNEYAALYVPAAFLPQVHPAYPEALQWLAGHVHDEARHVEVFTKRALLCREPGHALAATELSLRTLLDEHDFTNAALLLNVLGEGTFLDLLRFVERHAPDPATAAAARLAHRDERRHVHFGISHVRHALAGDPERRAALVSAAEQRAAKLTELTGLSPLLTEGLTIIAAGSLRPAALSDGAAAVRGLLATMEENRIRRLRAAGFDAATATRLSELHTPNLM</sequence>
<proteinExistence type="predicted"/>
<evidence type="ECO:0000313" key="2">
    <source>
        <dbReference type="EMBL" id="MBB4662390.1"/>
    </source>
</evidence>
<evidence type="ECO:0008006" key="4">
    <source>
        <dbReference type="Google" id="ProtNLM"/>
    </source>
</evidence>
<dbReference type="InterPro" id="IPR012348">
    <property type="entry name" value="RNR-like"/>
</dbReference>
<gene>
    <name evidence="2" type="ORF">BDZ31_001976</name>
</gene>
<dbReference type="Proteomes" id="UP000585272">
    <property type="component" value="Unassembled WGS sequence"/>
</dbReference>
<protein>
    <recommendedName>
        <fullName evidence="4">Ferritin-like domain-containing protein</fullName>
    </recommendedName>
</protein>
<feature type="compositionally biased region" description="Low complexity" evidence="1">
    <location>
        <begin position="1"/>
        <end position="11"/>
    </location>
</feature>
<feature type="compositionally biased region" description="Low complexity" evidence="1">
    <location>
        <begin position="102"/>
        <end position="112"/>
    </location>
</feature>
<comment type="caution">
    <text evidence="2">The sequence shown here is derived from an EMBL/GenBank/DDBJ whole genome shotgun (WGS) entry which is preliminary data.</text>
</comment>
<feature type="compositionally biased region" description="Basic and acidic residues" evidence="1">
    <location>
        <begin position="88"/>
        <end position="98"/>
    </location>
</feature>
<dbReference type="InterPro" id="IPR009078">
    <property type="entry name" value="Ferritin-like_SF"/>
</dbReference>
<evidence type="ECO:0000313" key="3">
    <source>
        <dbReference type="Proteomes" id="UP000585272"/>
    </source>
</evidence>
<dbReference type="AlphaFoldDB" id="A0A840IEN0"/>
<feature type="region of interest" description="Disordered" evidence="1">
    <location>
        <begin position="1"/>
        <end position="39"/>
    </location>
</feature>
<feature type="compositionally biased region" description="Gly residues" evidence="1">
    <location>
        <begin position="12"/>
        <end position="29"/>
    </location>
</feature>
<organism evidence="2 3">
    <name type="scientific">Conexibacter arvalis</name>
    <dbReference type="NCBI Taxonomy" id="912552"/>
    <lineage>
        <taxon>Bacteria</taxon>
        <taxon>Bacillati</taxon>
        <taxon>Actinomycetota</taxon>
        <taxon>Thermoleophilia</taxon>
        <taxon>Solirubrobacterales</taxon>
        <taxon>Conexibacteraceae</taxon>
        <taxon>Conexibacter</taxon>
    </lineage>
</organism>
<feature type="compositionally biased region" description="Low complexity" evidence="1">
    <location>
        <begin position="162"/>
        <end position="194"/>
    </location>
</feature>
<name>A0A840IEN0_9ACTN</name>
<reference evidence="2 3" key="1">
    <citation type="submission" date="2020-08" db="EMBL/GenBank/DDBJ databases">
        <title>Genomic Encyclopedia of Archaeal and Bacterial Type Strains, Phase II (KMG-II): from individual species to whole genera.</title>
        <authorList>
            <person name="Goeker M."/>
        </authorList>
    </citation>
    <scope>NUCLEOTIDE SEQUENCE [LARGE SCALE GENOMIC DNA]</scope>
    <source>
        <strain evidence="2 3">DSM 23288</strain>
    </source>
</reference>